<evidence type="ECO:0000313" key="2">
    <source>
        <dbReference type="EMBL" id="OGF10530.1"/>
    </source>
</evidence>
<dbReference type="Proteomes" id="UP000177230">
    <property type="component" value="Unassembled WGS sequence"/>
</dbReference>
<proteinExistence type="predicted"/>
<keyword evidence="1" id="KW-1133">Transmembrane helix</keyword>
<evidence type="ECO:0000313" key="3">
    <source>
        <dbReference type="Proteomes" id="UP000177230"/>
    </source>
</evidence>
<accession>A0A1F5R7V0</accession>
<keyword evidence="1" id="KW-0472">Membrane</keyword>
<dbReference type="AlphaFoldDB" id="A0A1F5R7V0"/>
<name>A0A1F5R7V0_9BACT</name>
<dbReference type="EMBL" id="MFFM01000038">
    <property type="protein sequence ID" value="OGF10530.1"/>
    <property type="molecule type" value="Genomic_DNA"/>
</dbReference>
<sequence>MTEEKSKVILEWTVFPLAESKTKALIAILTPPLAMLVIYLLMQSWLWAGLGFLLLFSSEFPFFLKSRYTFDQQGVSMKRGGVTITRKWEQINSYYPDKNGVLLSPFAKQTWLENFRGIYLQYGKHRDQIMAVLRDKVKVAKIAQKETIKNDSEPK</sequence>
<reference evidence="2 3" key="1">
    <citation type="journal article" date="2016" name="Nat. Commun.">
        <title>Thousands of microbial genomes shed light on interconnected biogeochemical processes in an aquifer system.</title>
        <authorList>
            <person name="Anantharaman K."/>
            <person name="Brown C.T."/>
            <person name="Hug L.A."/>
            <person name="Sharon I."/>
            <person name="Castelle C.J."/>
            <person name="Probst A.J."/>
            <person name="Thomas B.C."/>
            <person name="Singh A."/>
            <person name="Wilkins M.J."/>
            <person name="Karaoz U."/>
            <person name="Brodie E.L."/>
            <person name="Williams K.H."/>
            <person name="Hubbard S.S."/>
            <person name="Banfield J.F."/>
        </authorList>
    </citation>
    <scope>NUCLEOTIDE SEQUENCE [LARGE SCALE GENOMIC DNA]</scope>
</reference>
<feature type="transmembrane region" description="Helical" evidence="1">
    <location>
        <begin position="24"/>
        <end position="41"/>
    </location>
</feature>
<organism evidence="2 3">
    <name type="scientific">Candidatus Edwardsbacteria bacterium GWF2_54_11</name>
    <dbReference type="NCBI Taxonomy" id="1817851"/>
    <lineage>
        <taxon>Bacteria</taxon>
        <taxon>Candidatus Edwardsiibacteriota</taxon>
    </lineage>
</organism>
<comment type="caution">
    <text evidence="2">The sequence shown here is derived from an EMBL/GenBank/DDBJ whole genome shotgun (WGS) entry which is preliminary data.</text>
</comment>
<evidence type="ECO:0000256" key="1">
    <source>
        <dbReference type="SAM" id="Phobius"/>
    </source>
</evidence>
<gene>
    <name evidence="2" type="ORF">A2024_09290</name>
</gene>
<keyword evidence="1" id="KW-0812">Transmembrane</keyword>
<protein>
    <submittedName>
        <fullName evidence="2">Uncharacterized protein</fullName>
    </submittedName>
</protein>